<dbReference type="PANTHER" id="PTHR48081:SF18">
    <property type="entry name" value="ALPHA_BETA HYDROLASE FOLD-3 DOMAIN-CONTAINING PROTEIN"/>
    <property type="match status" value="1"/>
</dbReference>
<dbReference type="GO" id="GO:0016787">
    <property type="term" value="F:hydrolase activity"/>
    <property type="evidence" value="ECO:0007669"/>
    <property type="project" value="UniProtKB-KW"/>
</dbReference>
<comment type="caution">
    <text evidence="5">The sequence shown here is derived from an EMBL/GenBank/DDBJ whole genome shotgun (WGS) entry which is preliminary data.</text>
</comment>
<evidence type="ECO:0000256" key="2">
    <source>
        <dbReference type="ARBA" id="ARBA00022801"/>
    </source>
</evidence>
<accession>A0A9P1M8S7</accession>
<dbReference type="PROSITE" id="PS01174">
    <property type="entry name" value="LIPASE_GDXG_SER"/>
    <property type="match status" value="1"/>
</dbReference>
<keyword evidence="2" id="KW-0378">Hydrolase</keyword>
<comment type="similarity">
    <text evidence="1">Belongs to the 'GDXG' lipolytic enzyme family.</text>
</comment>
<dbReference type="InterPro" id="IPR013094">
    <property type="entry name" value="AB_hydrolase_3"/>
</dbReference>
<feature type="domain" description="Alpha/beta hydrolase fold-3" evidence="4">
    <location>
        <begin position="127"/>
        <end position="330"/>
    </location>
</feature>
<organism evidence="5 6">
    <name type="scientific">Parascedosporium putredinis</name>
    <dbReference type="NCBI Taxonomy" id="1442378"/>
    <lineage>
        <taxon>Eukaryota</taxon>
        <taxon>Fungi</taxon>
        <taxon>Dikarya</taxon>
        <taxon>Ascomycota</taxon>
        <taxon>Pezizomycotina</taxon>
        <taxon>Sordariomycetes</taxon>
        <taxon>Hypocreomycetidae</taxon>
        <taxon>Microascales</taxon>
        <taxon>Microascaceae</taxon>
        <taxon>Parascedosporium</taxon>
    </lineage>
</organism>
<reference evidence="5" key="1">
    <citation type="submission" date="2022-11" db="EMBL/GenBank/DDBJ databases">
        <authorList>
            <person name="Scott C."/>
            <person name="Bruce N."/>
        </authorList>
    </citation>
    <scope>NUCLEOTIDE SEQUENCE</scope>
</reference>
<evidence type="ECO:0000313" key="6">
    <source>
        <dbReference type="Proteomes" id="UP000838763"/>
    </source>
</evidence>
<dbReference type="SUPFAM" id="SSF53474">
    <property type="entry name" value="alpha/beta-Hydrolases"/>
    <property type="match status" value="1"/>
</dbReference>
<evidence type="ECO:0000313" key="5">
    <source>
        <dbReference type="EMBL" id="CAI4214457.1"/>
    </source>
</evidence>
<dbReference type="InterPro" id="IPR050300">
    <property type="entry name" value="GDXG_lipolytic_enzyme"/>
</dbReference>
<feature type="active site" evidence="3">
    <location>
        <position position="205"/>
    </location>
</feature>
<evidence type="ECO:0000259" key="4">
    <source>
        <dbReference type="Pfam" id="PF07859"/>
    </source>
</evidence>
<dbReference type="InterPro" id="IPR029058">
    <property type="entry name" value="AB_hydrolase_fold"/>
</dbReference>
<dbReference type="InterPro" id="IPR033140">
    <property type="entry name" value="Lipase_GDXG_put_SER_AS"/>
</dbReference>
<evidence type="ECO:0000256" key="1">
    <source>
        <dbReference type="ARBA" id="ARBA00010515"/>
    </source>
</evidence>
<dbReference type="Pfam" id="PF07859">
    <property type="entry name" value="Abhydrolase_3"/>
    <property type="match status" value="1"/>
</dbReference>
<dbReference type="OrthoDB" id="2152029at2759"/>
<sequence length="392" mass="42008">MSYSTKLTENLNRQDPNSRPPPLVLLRWLASFALKRGSPLHWRQRLALAFIRAQRAIVPAGVRRRNLRRELTGQGIIAYCAKKGLVVKTVQLEASSTTYKAGLDVPAPTLHFIAAPGASDQSGATTLLYFHGGGYVNPMRAGGHVPFALQCAEACGAREVVFLEYALAPEYPYPAQLVQAVAAFRYLLEGDSHLSVDDIVLAGDSAGGNLVGSLLAHLASPSPYAAPVDLAGHTLKAAVFVCPWTMMHVNQASFATNDAYDYLNRPQALQFKAEWNPAEGEVWANLCDAPAASAVWDAAFGRAGKPGVVSKALVTSGSAEVLVDSCNLFAKNHLRGELVVADSGTDLSVLDGKDFVSVECNGEVHVQPALDAFMGYKDGVMMRAIARFLKTV</sequence>
<dbReference type="EMBL" id="CALLCH030000011">
    <property type="protein sequence ID" value="CAI4214457.1"/>
    <property type="molecule type" value="Genomic_DNA"/>
</dbReference>
<dbReference type="PANTHER" id="PTHR48081">
    <property type="entry name" value="AB HYDROLASE SUPERFAMILY PROTEIN C4A8.06C"/>
    <property type="match status" value="1"/>
</dbReference>
<name>A0A9P1M8S7_9PEZI</name>
<protein>
    <recommendedName>
        <fullName evidence="4">Alpha/beta hydrolase fold-3 domain-containing protein</fullName>
    </recommendedName>
</protein>
<gene>
    <name evidence="5" type="ORF">PPNO1_LOCUS4191</name>
</gene>
<dbReference type="AlphaFoldDB" id="A0A9P1M8S7"/>
<keyword evidence="6" id="KW-1185">Reference proteome</keyword>
<dbReference type="Gene3D" id="3.40.50.1820">
    <property type="entry name" value="alpha/beta hydrolase"/>
    <property type="match status" value="1"/>
</dbReference>
<proteinExistence type="inferred from homology"/>
<dbReference type="Proteomes" id="UP000838763">
    <property type="component" value="Unassembled WGS sequence"/>
</dbReference>
<evidence type="ECO:0000256" key="3">
    <source>
        <dbReference type="PROSITE-ProRule" id="PRU10038"/>
    </source>
</evidence>